<evidence type="ECO:0000256" key="3">
    <source>
        <dbReference type="ARBA" id="ARBA00006739"/>
    </source>
</evidence>
<dbReference type="InterPro" id="IPR001173">
    <property type="entry name" value="Glyco_trans_2-like"/>
</dbReference>
<evidence type="ECO:0000256" key="5">
    <source>
        <dbReference type="ARBA" id="ARBA00022679"/>
    </source>
</evidence>
<name>A0A7G1KS51_9NOCA</name>
<dbReference type="SUPFAM" id="SSF53448">
    <property type="entry name" value="Nucleotide-diphospho-sugar transferases"/>
    <property type="match status" value="1"/>
</dbReference>
<evidence type="ECO:0000259" key="11">
    <source>
        <dbReference type="Pfam" id="PF00535"/>
    </source>
</evidence>
<feature type="domain" description="Glycosyltransferase 2-like" evidence="11">
    <location>
        <begin position="32"/>
        <end position="142"/>
    </location>
</feature>
<reference evidence="12 13" key="1">
    <citation type="submission" date="2020-08" db="EMBL/GenBank/DDBJ databases">
        <title>Genome Sequencing of Nocardia wallacei strain FMUON74 and assembly.</title>
        <authorList>
            <person name="Toyokawa M."/>
            <person name="Uesaka K."/>
        </authorList>
    </citation>
    <scope>NUCLEOTIDE SEQUENCE [LARGE SCALE GENOMIC DNA]</scope>
    <source>
        <strain evidence="12 13">FMUON74</strain>
    </source>
</reference>
<proteinExistence type="inferred from homology"/>
<evidence type="ECO:0000313" key="13">
    <source>
        <dbReference type="Proteomes" id="UP000516173"/>
    </source>
</evidence>
<evidence type="ECO:0000256" key="7">
    <source>
        <dbReference type="ARBA" id="ARBA00039022"/>
    </source>
</evidence>
<dbReference type="InterPro" id="IPR029044">
    <property type="entry name" value="Nucleotide-diphossugar_trans"/>
</dbReference>
<keyword evidence="13" id="KW-1185">Reference proteome</keyword>
<dbReference type="Gene3D" id="3.90.550.10">
    <property type="entry name" value="Spore Coat Polysaccharide Biosynthesis Protein SpsA, Chain A"/>
    <property type="match status" value="1"/>
</dbReference>
<evidence type="ECO:0000256" key="10">
    <source>
        <dbReference type="ARBA" id="ARBA00048997"/>
    </source>
</evidence>
<dbReference type="GeneID" id="80348987"/>
<keyword evidence="5" id="KW-0808">Transferase</keyword>
<evidence type="ECO:0000256" key="2">
    <source>
        <dbReference type="ARBA" id="ARBA00001946"/>
    </source>
</evidence>
<keyword evidence="4" id="KW-0328">Glycosyltransferase</keyword>
<comment type="catalytic activity">
    <reaction evidence="10">
        <text>an NDP-alpha-D-glucose + (2R)-3-phosphoglycerate = (2R)-2-O-(alpha-D-glucopyranosyl)-3-phospho-glycerate + a ribonucleoside 5'-diphosphate + H(+)</text>
        <dbReference type="Rhea" id="RHEA:47244"/>
        <dbReference type="ChEBI" id="CHEBI:15378"/>
        <dbReference type="ChEBI" id="CHEBI:57930"/>
        <dbReference type="ChEBI" id="CHEBI:58272"/>
        <dbReference type="ChEBI" id="CHEBI:62600"/>
        <dbReference type="ChEBI" id="CHEBI:76533"/>
        <dbReference type="EC" id="2.4.1.266"/>
    </reaction>
    <physiologicalReaction direction="left-to-right" evidence="10">
        <dbReference type="Rhea" id="RHEA:47245"/>
    </physiologicalReaction>
</comment>
<dbReference type="Proteomes" id="UP000516173">
    <property type="component" value="Chromosome"/>
</dbReference>
<accession>A0A7G1KS51</accession>
<dbReference type="PANTHER" id="PTHR48090">
    <property type="entry name" value="UNDECAPRENYL-PHOSPHATE 4-DEOXY-4-FORMAMIDO-L-ARABINOSE TRANSFERASE-RELATED"/>
    <property type="match status" value="1"/>
</dbReference>
<evidence type="ECO:0000313" key="12">
    <source>
        <dbReference type="EMBL" id="BCK56759.1"/>
    </source>
</evidence>
<evidence type="ECO:0000256" key="8">
    <source>
        <dbReference type="ARBA" id="ARBA00040894"/>
    </source>
</evidence>
<organism evidence="12 13">
    <name type="scientific">Nocardia wallacei</name>
    <dbReference type="NCBI Taxonomy" id="480035"/>
    <lineage>
        <taxon>Bacteria</taxon>
        <taxon>Bacillati</taxon>
        <taxon>Actinomycetota</taxon>
        <taxon>Actinomycetes</taxon>
        <taxon>Mycobacteriales</taxon>
        <taxon>Nocardiaceae</taxon>
        <taxon>Nocardia</taxon>
    </lineage>
</organism>
<keyword evidence="6" id="KW-0460">Magnesium</keyword>
<sequence length="312" mass="33460">MSLTADTTGITWFRGEWSLPELTERKGSRTISVVVPALNEQETVGGVLASIRGLVGTLVDELIVVDSGSTDATIARARAAGATAVYTREQALPSLPPRPGKGEVLWRSLAVATGDLIVFIDSDLRDPDPRFVPSLVAPLLFDDRLRLVKGCYRRPLGHDPSGDADGGGRVTQLVARPLLTALAPDLADLVQPLGGEYAATRDLLTAVPFAPGYGVEIGLLLDTWRRHGASAIGQVDLGTRVHRNRPTHELAVMSRQIVATMLDRLGIGDSGTGLTQYRPDGAGWRRHTTTVSLEDRPAMADLLSYDCSLLNQ</sequence>
<evidence type="ECO:0000256" key="4">
    <source>
        <dbReference type="ARBA" id="ARBA00022676"/>
    </source>
</evidence>
<dbReference type="InterPro" id="IPR050256">
    <property type="entry name" value="Glycosyltransferase_2"/>
</dbReference>
<protein>
    <recommendedName>
        <fullName evidence="8">Glucosyl-3-phosphoglycerate synthase</fullName>
        <ecNumber evidence="7">2.4.1.266</ecNumber>
    </recommendedName>
</protein>
<dbReference type="Pfam" id="PF00535">
    <property type="entry name" value="Glycos_transf_2"/>
    <property type="match status" value="1"/>
</dbReference>
<dbReference type="EC" id="2.4.1.266" evidence="7"/>
<dbReference type="AlphaFoldDB" id="A0A7G1KS51"/>
<comment type="cofactor">
    <cofactor evidence="1">
        <name>Mn(2+)</name>
        <dbReference type="ChEBI" id="CHEBI:29035"/>
    </cofactor>
</comment>
<evidence type="ECO:0000256" key="6">
    <source>
        <dbReference type="ARBA" id="ARBA00022842"/>
    </source>
</evidence>
<dbReference type="PANTHER" id="PTHR48090:SF10">
    <property type="entry name" value="GLUCOSYL-3-PHOSPHOGLYCERATE SYNTHASE"/>
    <property type="match status" value="1"/>
</dbReference>
<gene>
    <name evidence="12" type="ORF">NWFMUON74_45310</name>
</gene>
<comment type="catalytic activity">
    <reaction evidence="9">
        <text>(2R)-3-phosphoglycerate + UDP-alpha-D-glucose = (2R)-2-O-(alpha-D-glucopyranosyl)-3-phospho-glycerate + UDP + H(+)</text>
        <dbReference type="Rhea" id="RHEA:31319"/>
        <dbReference type="ChEBI" id="CHEBI:15378"/>
        <dbReference type="ChEBI" id="CHEBI:58223"/>
        <dbReference type="ChEBI" id="CHEBI:58272"/>
        <dbReference type="ChEBI" id="CHEBI:58885"/>
        <dbReference type="ChEBI" id="CHEBI:62600"/>
        <dbReference type="EC" id="2.4.1.266"/>
    </reaction>
    <physiologicalReaction direction="left-to-right" evidence="9">
        <dbReference type="Rhea" id="RHEA:31320"/>
    </physiologicalReaction>
</comment>
<dbReference type="KEGG" id="nwl:NWFMUON74_45310"/>
<comment type="similarity">
    <text evidence="3">Belongs to the glycosyltransferase 2 family.</text>
</comment>
<dbReference type="RefSeq" id="WP_187683773.1">
    <property type="nucleotide sequence ID" value="NZ_AP023396.1"/>
</dbReference>
<evidence type="ECO:0000256" key="1">
    <source>
        <dbReference type="ARBA" id="ARBA00001936"/>
    </source>
</evidence>
<dbReference type="GO" id="GO:0016757">
    <property type="term" value="F:glycosyltransferase activity"/>
    <property type="evidence" value="ECO:0007669"/>
    <property type="project" value="UniProtKB-KW"/>
</dbReference>
<dbReference type="EMBL" id="AP023396">
    <property type="protein sequence ID" value="BCK56759.1"/>
    <property type="molecule type" value="Genomic_DNA"/>
</dbReference>
<evidence type="ECO:0000256" key="9">
    <source>
        <dbReference type="ARBA" id="ARBA00048689"/>
    </source>
</evidence>
<comment type="cofactor">
    <cofactor evidence="2">
        <name>Mg(2+)</name>
        <dbReference type="ChEBI" id="CHEBI:18420"/>
    </cofactor>
</comment>
<dbReference type="NCBIfam" id="NF010496">
    <property type="entry name" value="PRK13915.1"/>
    <property type="match status" value="1"/>
</dbReference>